<dbReference type="EMBL" id="CP165628">
    <property type="protein sequence ID" value="XDU70825.1"/>
    <property type="molecule type" value="Genomic_DNA"/>
</dbReference>
<sequence>MNLLLKFQYILARILAKETRYRLALLVLEKEKDKLNSDKLTFWAQQTALKKLIKNHCFKGVVNKEGLFQEQRRLAVLRRQLLLITHQYNQTEELLKNNNIKKLETLNLIKICAHSADKYKIIISKEMVIKHKKHDQINEEEIEEIILWRK</sequence>
<organism evidence="1">
    <name type="scientific">Rouxiella sp. WC2420</name>
    <dbReference type="NCBI Taxonomy" id="3234145"/>
    <lineage>
        <taxon>Bacteria</taxon>
        <taxon>Pseudomonadati</taxon>
        <taxon>Pseudomonadota</taxon>
        <taxon>Gammaproteobacteria</taxon>
        <taxon>Enterobacterales</taxon>
        <taxon>Yersiniaceae</taxon>
        <taxon>Rouxiella</taxon>
    </lineage>
</organism>
<dbReference type="Pfam" id="PF02090">
    <property type="entry name" value="SPAM"/>
    <property type="match status" value="1"/>
</dbReference>
<dbReference type="InterPro" id="IPR002954">
    <property type="entry name" value="Salm_SPAgM"/>
</dbReference>
<proteinExistence type="predicted"/>
<protein>
    <submittedName>
        <fullName evidence="1">Uncharacterized protein</fullName>
    </submittedName>
</protein>
<gene>
    <name evidence="1" type="ORF">AB3G37_14720</name>
</gene>
<reference evidence="1" key="1">
    <citation type="submission" date="2024-07" db="EMBL/GenBank/DDBJ databases">
        <authorList>
            <person name="Biller S.J."/>
        </authorList>
    </citation>
    <scope>NUCLEOTIDE SEQUENCE</scope>
    <source>
        <strain evidence="1">WC2420</strain>
    </source>
</reference>
<name>A0AB39VLY3_9GAMM</name>
<evidence type="ECO:0000313" key="1">
    <source>
        <dbReference type="EMBL" id="XDU70825.1"/>
    </source>
</evidence>
<accession>A0AB39VLY3</accession>
<dbReference type="RefSeq" id="WP_369788270.1">
    <property type="nucleotide sequence ID" value="NZ_CP165628.1"/>
</dbReference>
<dbReference type="AlphaFoldDB" id="A0AB39VLY3"/>